<dbReference type="Pfam" id="PF13545">
    <property type="entry name" value="HTH_Crp_2"/>
    <property type="match status" value="1"/>
</dbReference>
<dbReference type="InterPro" id="IPR012318">
    <property type="entry name" value="HTH_CRP"/>
</dbReference>
<dbReference type="InterPro" id="IPR036390">
    <property type="entry name" value="WH_DNA-bd_sf"/>
</dbReference>
<dbReference type="SMART" id="SM00419">
    <property type="entry name" value="HTH_CRP"/>
    <property type="match status" value="1"/>
</dbReference>
<gene>
    <name evidence="6" type="ORF">AQ619_03030</name>
</gene>
<dbReference type="GO" id="GO:0003700">
    <property type="term" value="F:DNA-binding transcription factor activity"/>
    <property type="evidence" value="ECO:0007669"/>
    <property type="project" value="InterPro"/>
</dbReference>
<dbReference type="PROSITE" id="PS50042">
    <property type="entry name" value="CNMP_BINDING_3"/>
    <property type="match status" value="1"/>
</dbReference>
<dbReference type="GO" id="GO:0005829">
    <property type="term" value="C:cytosol"/>
    <property type="evidence" value="ECO:0007669"/>
    <property type="project" value="TreeGrafter"/>
</dbReference>
<dbReference type="Proteomes" id="UP000056905">
    <property type="component" value="Chromosome"/>
</dbReference>
<evidence type="ECO:0000256" key="2">
    <source>
        <dbReference type="ARBA" id="ARBA00023125"/>
    </source>
</evidence>
<dbReference type="Gene3D" id="1.10.10.10">
    <property type="entry name" value="Winged helix-like DNA-binding domain superfamily/Winged helix DNA-binding domain"/>
    <property type="match status" value="1"/>
</dbReference>
<reference evidence="6 7" key="1">
    <citation type="submission" date="2015-10" db="EMBL/GenBank/DDBJ databases">
        <title>Conservation of the essential genome among Caulobacter and Brevundimonas species.</title>
        <authorList>
            <person name="Scott D."/>
            <person name="Ely B."/>
        </authorList>
    </citation>
    <scope>NUCLEOTIDE SEQUENCE [LARGE SCALE GENOMIC DNA]</scope>
    <source>
        <strain evidence="6 7">CB4</strain>
    </source>
</reference>
<dbReference type="Pfam" id="PF00027">
    <property type="entry name" value="cNMP_binding"/>
    <property type="match status" value="1"/>
</dbReference>
<dbReference type="CDD" id="cd00092">
    <property type="entry name" value="HTH_CRP"/>
    <property type="match status" value="1"/>
</dbReference>
<dbReference type="SUPFAM" id="SSF51206">
    <property type="entry name" value="cAMP-binding domain-like"/>
    <property type="match status" value="1"/>
</dbReference>
<keyword evidence="2" id="KW-0238">DNA-binding</keyword>
<organism evidence="6 7">
    <name type="scientific">Caulobacter henricii</name>
    <dbReference type="NCBI Taxonomy" id="69395"/>
    <lineage>
        <taxon>Bacteria</taxon>
        <taxon>Pseudomonadati</taxon>
        <taxon>Pseudomonadota</taxon>
        <taxon>Alphaproteobacteria</taxon>
        <taxon>Caulobacterales</taxon>
        <taxon>Caulobacteraceae</taxon>
        <taxon>Caulobacter</taxon>
    </lineage>
</organism>
<dbReference type="PANTHER" id="PTHR24567">
    <property type="entry name" value="CRP FAMILY TRANSCRIPTIONAL REGULATORY PROTEIN"/>
    <property type="match status" value="1"/>
</dbReference>
<dbReference type="InterPro" id="IPR000595">
    <property type="entry name" value="cNMP-bd_dom"/>
</dbReference>
<dbReference type="OrthoDB" id="7584044at2"/>
<keyword evidence="1" id="KW-0805">Transcription regulation</keyword>
<evidence type="ECO:0000313" key="6">
    <source>
        <dbReference type="EMBL" id="ALL12412.1"/>
    </source>
</evidence>
<evidence type="ECO:0000256" key="1">
    <source>
        <dbReference type="ARBA" id="ARBA00023015"/>
    </source>
</evidence>
<evidence type="ECO:0000259" key="5">
    <source>
        <dbReference type="PROSITE" id="PS51063"/>
    </source>
</evidence>
<dbReference type="InterPro" id="IPR018490">
    <property type="entry name" value="cNMP-bd_dom_sf"/>
</dbReference>
<dbReference type="PRINTS" id="PR00034">
    <property type="entry name" value="HTHCRP"/>
</dbReference>
<dbReference type="SUPFAM" id="SSF46785">
    <property type="entry name" value="Winged helix' DNA-binding domain"/>
    <property type="match status" value="1"/>
</dbReference>
<feature type="domain" description="HTH crp-type" evidence="5">
    <location>
        <begin position="137"/>
        <end position="207"/>
    </location>
</feature>
<evidence type="ECO:0000313" key="7">
    <source>
        <dbReference type="Proteomes" id="UP000056905"/>
    </source>
</evidence>
<dbReference type="InterPro" id="IPR050397">
    <property type="entry name" value="Env_Response_Regulators"/>
</dbReference>
<keyword evidence="7" id="KW-1185">Reference proteome</keyword>
<dbReference type="PROSITE" id="PS51063">
    <property type="entry name" value="HTH_CRP_2"/>
    <property type="match status" value="1"/>
</dbReference>
<dbReference type="PANTHER" id="PTHR24567:SF75">
    <property type="entry name" value="FUMARATE AND NITRATE REDUCTION REGULATORY PROTEIN"/>
    <property type="match status" value="1"/>
</dbReference>
<dbReference type="KEGG" id="chq:AQ619_03030"/>
<dbReference type="STRING" id="69395.AQ619_03030"/>
<dbReference type="EMBL" id="CP013002">
    <property type="protein sequence ID" value="ALL12412.1"/>
    <property type="molecule type" value="Genomic_DNA"/>
</dbReference>
<dbReference type="InterPro" id="IPR036388">
    <property type="entry name" value="WH-like_DNA-bd_sf"/>
</dbReference>
<dbReference type="InterPro" id="IPR014710">
    <property type="entry name" value="RmlC-like_jellyroll"/>
</dbReference>
<dbReference type="RefSeq" id="WP_062144069.1">
    <property type="nucleotide sequence ID" value="NZ_CP013002.1"/>
</dbReference>
<name>A0A0P0NXP7_9CAUL</name>
<dbReference type="GO" id="GO:0003677">
    <property type="term" value="F:DNA binding"/>
    <property type="evidence" value="ECO:0007669"/>
    <property type="project" value="UniProtKB-KW"/>
</dbReference>
<keyword evidence="3" id="KW-0804">Transcription</keyword>
<dbReference type="Gene3D" id="2.60.120.10">
    <property type="entry name" value="Jelly Rolls"/>
    <property type="match status" value="1"/>
</dbReference>
<dbReference type="PROSITE" id="PS00042">
    <property type="entry name" value="HTH_CRP_1"/>
    <property type="match status" value="1"/>
</dbReference>
<dbReference type="AlphaFoldDB" id="A0A0P0NXP7"/>
<dbReference type="SMART" id="SM00100">
    <property type="entry name" value="cNMP"/>
    <property type="match status" value="1"/>
</dbReference>
<dbReference type="CDD" id="cd00038">
    <property type="entry name" value="CAP_ED"/>
    <property type="match status" value="1"/>
</dbReference>
<evidence type="ECO:0000256" key="3">
    <source>
        <dbReference type="ARBA" id="ARBA00023163"/>
    </source>
</evidence>
<sequence>MFSPLRPSDTPIQTAAPFGFTGPCLRHARDEEVFGEGEAAEHVYQVISGAVRTLRTLRDGRRQIDEFHFAGDYFGIEAGDLHRVSAEAMTDTTVRMVRRAALSQLAAKQVDVARILFRLTVEGLQRSQDHVLMLGRKTARERVVGLLIDLVERTGADGELDIPMTRQDMADYLGLTIETVSRTLTQLQADGIIAIPTTRHIVLRDGAALRRLAN</sequence>
<evidence type="ECO:0000259" key="4">
    <source>
        <dbReference type="PROSITE" id="PS50042"/>
    </source>
</evidence>
<protein>
    <submittedName>
        <fullName evidence="6">Transcriptional regulator</fullName>
    </submittedName>
</protein>
<proteinExistence type="predicted"/>
<feature type="domain" description="Cyclic nucleotide-binding" evidence="4">
    <location>
        <begin position="31"/>
        <end position="75"/>
    </location>
</feature>
<accession>A0A0P0NXP7</accession>
<dbReference type="InterPro" id="IPR018335">
    <property type="entry name" value="Tscrpt_reg_HTH_Crp-type_CS"/>
</dbReference>